<dbReference type="SUPFAM" id="SSF48452">
    <property type="entry name" value="TPR-like"/>
    <property type="match status" value="1"/>
</dbReference>
<dbReference type="InterPro" id="IPR005314">
    <property type="entry name" value="Peptidase_C50"/>
</dbReference>
<accession>A0A0H5R184</accession>
<sequence length="1948" mass="217075">LEIEGGFHMTNDAVRHTISHFIDKNQHADDALRLVQKHIDNPGFLLAAVKAVIDGDCDHFAAVKSALHGLWNQNSKLKGEPLALHKLQMQLLVKLGRENTICKELALDLVGRLPKWSSRTALPTVRIIVTLLVRSKTFLMTAASTIDEILTFETETVSLSDQVRAFDPDHSKKLFLILYQTAWDISCSKACLEFFTWRCCSMRYLLRSGDHPRFFKCSLRSELDAATQIKVNVDVTGFICSWAKSVPRAELFFAVKWMYRVAYTALIQKDLVTLETRIMPNINILSDGDLDLKILSSWWSSLITGQGSIPSLSSISPDYFELVSDVVRHGVDWCRLTYLNDGRHAKKSCSSCLISFREQNPKRASYCSIFFQSAAVYLSSFENIIRALQCSFSVGGDFDQVESQLDIAESLILASNPMDLQKVNVLSGISFNMSVMLFNSTYHDVFAEQMLLRTVKLICNFDFDDNIGERLGKCLEMVSDVRARQGSGDFLSQFGPAFARCPASRAKALAFAFANAKWRNCRNEPICSADLLPEHDEEKAILLLEAEIARYSSFTMSSSAFRALSHSYKTLINYCPSGENYFNMAMCAYSRREDSDAQHSATLALTLLTDNLLQSRCHSLLASLYLHESSSSNTETQNLALAHLDSALELLCPRTMPIDILSECASLLPKFLENLVDLGNSHCIESQWNALKESHTLALAVEAQLVRKVRGPLLLHCLWLLKSPSQVTFELARSIMQLIVNMDSCSQFTEHFVDMYNRFGQDQKFSRFMDIIFLGAFRNVESLCHRLPNCASNALSDYLMSISMLHLHAGNVPEALLAAGQAVRHQYNQPRRNQFSIIRLHRYLTMLGDLSELTGNHLHAYYYYTQGLSLAESQFSPWSTCYSLCGLARIQLKRHKFVEASTLLDRVDAICSTPNFSFPDIQALACLIRGDASSDSNYYSRAMSLSPNSVLKCRLLRRIAYSDTSPTDDLLSKLAKVAEAAGSIQVGRYHFMEAERLASAHCSDYLWKSPSSQEPEALLSRIKYHLNKAWNLTSNAPIPAFRQKLTLLIAEVEGISRPYVSGWALNAGLSVSVQTESLIDKASAENCLSEVAPRPKSSNVDIETSCKLFKDYCINAIRPEWSVVTLTCSSNNLYICRINHNEPPLSVRVPRKVLDEVIEEFNSIMVLSKESTKAPADTPVQRRQWWSERNLLDRRLHKMLEKLENECLGCYKALLFGHPVGNRSQNLNSNSRGDVRSRQLCVNFAAGHPHLSDTQFQFVDDNFGFNASTLIEAFDLTVSASRHPVVLILDKTVQHLPWESMPCLQGQSVSRVPSLFMIGCRAQHHVLDPSSSFYILNPGNDLPETQARLETDFSKRSGWTGLVGQPPSKDTYRQALSQFDLFLYCGHSAGEQFFGQQELKSSTIRSTSLLLGCSSGLLRSSGEYEPRGMCLSYLQAGCPAVLGNLWDVTDTDIDRFSQALLNKWIDSQDYPELSSAVSDSRKSCKLTGLVGASPVCYGVPVYSRSISKPFIENHRNNTGQAGALSMVPREGPTQRLSEPIIHTDEITGAFDALSISTLTQENVEPVELDCNVDTATFDESLKKGFGNRSARSIASKTTSRITQENRDPFSVTFAQHNLEDPRDCLSKDVIQTPQRSRRTLKSASSRSVRTKNPLILQSAGTISRRRPILLEDTNNSGLPNSRAPVRKIPMEFKRSPNRVSSETSGRFSPSSLSPQNETRRAYLRQAPASSNPSTARAETRSPLSVFSGLSRAKTLKLASNSETSSNFPAKVAPGESSPTSRLECLDSPLKSLPTTRCRSHTLENRCDSPTVDIDDQAVRRKTPGRRSEIQVVADSPTSAAKPLPPKTPNRPSKALIKPDSLWDPADSQSLPPKTPGRRSRIQKNATTPKGVPVEQSLPPKTPRRRASVQTEAVSSKTNLGDQVFPQQASTRRSNMLSQNGPCADEDLL</sequence>
<feature type="compositionally biased region" description="Polar residues" evidence="5">
    <location>
        <begin position="1697"/>
        <end position="1716"/>
    </location>
</feature>
<organism evidence="7">
    <name type="scientific">Spongospora subterranea</name>
    <dbReference type="NCBI Taxonomy" id="70186"/>
    <lineage>
        <taxon>Eukaryota</taxon>
        <taxon>Sar</taxon>
        <taxon>Rhizaria</taxon>
        <taxon>Endomyxa</taxon>
        <taxon>Phytomyxea</taxon>
        <taxon>Plasmodiophorida</taxon>
        <taxon>Plasmodiophoridae</taxon>
        <taxon>Spongospora</taxon>
    </lineage>
</organism>
<dbReference type="InterPro" id="IPR011990">
    <property type="entry name" value="TPR-like_helical_dom_sf"/>
</dbReference>
<keyword evidence="3" id="KW-0378">Hydrolase</keyword>
<feature type="compositionally biased region" description="Polar residues" evidence="5">
    <location>
        <begin position="1907"/>
        <end position="1940"/>
    </location>
</feature>
<dbReference type="EMBL" id="HACM01007541">
    <property type="protein sequence ID" value="CRZ07983.1"/>
    <property type="molecule type" value="Transcribed_RNA"/>
</dbReference>
<dbReference type="PANTHER" id="PTHR12792">
    <property type="entry name" value="EXTRA SPINDLE POLES 1-RELATED"/>
    <property type="match status" value="1"/>
</dbReference>
<dbReference type="GO" id="GO:0072686">
    <property type="term" value="C:mitotic spindle"/>
    <property type="evidence" value="ECO:0007669"/>
    <property type="project" value="TreeGrafter"/>
</dbReference>
<comment type="catalytic activity">
    <reaction evidence="1">
        <text>All bonds known to be hydrolyzed by this endopeptidase have arginine in P1 and an acidic residue in P4. P6 is often occupied by an acidic residue or by a hydroxy-amino-acid residue, the phosphorylation of which enhances cleavage.</text>
        <dbReference type="EC" id="3.4.22.49"/>
    </reaction>
</comment>
<dbReference type="PANTHER" id="PTHR12792:SF0">
    <property type="entry name" value="SEPARIN"/>
    <property type="match status" value="1"/>
</dbReference>
<feature type="region of interest" description="Disordered" evidence="5">
    <location>
        <begin position="1628"/>
        <end position="1719"/>
    </location>
</feature>
<feature type="region of interest" description="Disordered" evidence="5">
    <location>
        <begin position="1757"/>
        <end position="1794"/>
    </location>
</feature>
<evidence type="ECO:0000259" key="6">
    <source>
        <dbReference type="PROSITE" id="PS51700"/>
    </source>
</evidence>
<dbReference type="GO" id="GO:0005634">
    <property type="term" value="C:nucleus"/>
    <property type="evidence" value="ECO:0007669"/>
    <property type="project" value="InterPro"/>
</dbReference>
<feature type="non-terminal residue" evidence="7">
    <location>
        <position position="1"/>
    </location>
</feature>
<feature type="region of interest" description="Disordered" evidence="5">
    <location>
        <begin position="1819"/>
        <end position="1948"/>
    </location>
</feature>
<evidence type="ECO:0000256" key="4">
    <source>
        <dbReference type="ARBA" id="ARBA00022829"/>
    </source>
</evidence>
<evidence type="ECO:0000256" key="3">
    <source>
        <dbReference type="ARBA" id="ARBA00022801"/>
    </source>
</evidence>
<dbReference type="GO" id="GO:0051307">
    <property type="term" value="P:meiotic chromosome separation"/>
    <property type="evidence" value="ECO:0007669"/>
    <property type="project" value="TreeGrafter"/>
</dbReference>
<feature type="compositionally biased region" description="Polar residues" evidence="5">
    <location>
        <begin position="1757"/>
        <end position="1767"/>
    </location>
</feature>
<protein>
    <recommendedName>
        <fullName evidence="2">separase</fullName>
        <ecNumber evidence="2">3.4.22.49</ecNumber>
    </recommendedName>
</protein>
<feature type="domain" description="Peptidase C50" evidence="6">
    <location>
        <begin position="1329"/>
        <end position="1424"/>
    </location>
</feature>
<evidence type="ECO:0000256" key="1">
    <source>
        <dbReference type="ARBA" id="ARBA00000451"/>
    </source>
</evidence>
<dbReference type="GO" id="GO:0005737">
    <property type="term" value="C:cytoplasm"/>
    <property type="evidence" value="ECO:0007669"/>
    <property type="project" value="TreeGrafter"/>
</dbReference>
<keyword evidence="4" id="KW-0159">Chromosome partition</keyword>
<proteinExistence type="predicted"/>
<evidence type="ECO:0000313" key="7">
    <source>
        <dbReference type="EMBL" id="CRZ07983.1"/>
    </source>
</evidence>
<dbReference type="GO" id="GO:0006508">
    <property type="term" value="P:proteolysis"/>
    <property type="evidence" value="ECO:0007669"/>
    <property type="project" value="InterPro"/>
</dbReference>
<dbReference type="PROSITE" id="PS51700">
    <property type="entry name" value="SEPARIN"/>
    <property type="match status" value="1"/>
</dbReference>
<dbReference type="EC" id="3.4.22.49" evidence="2"/>
<evidence type="ECO:0000256" key="5">
    <source>
        <dbReference type="SAM" id="MobiDB-lite"/>
    </source>
</evidence>
<dbReference type="GO" id="GO:0004197">
    <property type="term" value="F:cysteine-type endopeptidase activity"/>
    <property type="evidence" value="ECO:0007669"/>
    <property type="project" value="InterPro"/>
</dbReference>
<name>A0A0H5R184_9EUKA</name>
<feature type="non-terminal residue" evidence="7">
    <location>
        <position position="1948"/>
    </location>
</feature>
<reference evidence="7" key="1">
    <citation type="submission" date="2015-04" db="EMBL/GenBank/DDBJ databases">
        <title>The genome sequence of the plant pathogenic Rhizarian Plasmodiophora brassicae reveals insights in its biotrophic life cycle and the origin of chitin synthesis.</title>
        <authorList>
            <person name="Schwelm A."/>
            <person name="Fogelqvist J."/>
            <person name="Knaust A."/>
            <person name="Julke S."/>
            <person name="Lilja T."/>
            <person name="Dhandapani V."/>
            <person name="Bonilla-Rosso G."/>
            <person name="Karlsson M."/>
            <person name="Shevchenko A."/>
            <person name="Choi S.R."/>
            <person name="Kim H.G."/>
            <person name="Park J.Y."/>
            <person name="Lim Y.P."/>
            <person name="Ludwig-Muller J."/>
            <person name="Dixelius C."/>
        </authorList>
    </citation>
    <scope>NUCLEOTIDE SEQUENCE</scope>
    <source>
        <tissue evidence="7">Potato root galls</tissue>
    </source>
</reference>
<dbReference type="Pfam" id="PF03568">
    <property type="entry name" value="Separin_C"/>
    <property type="match status" value="2"/>
</dbReference>
<evidence type="ECO:0000256" key="2">
    <source>
        <dbReference type="ARBA" id="ARBA00012489"/>
    </source>
</evidence>
<dbReference type="InterPro" id="IPR030397">
    <property type="entry name" value="SEPARIN_core_dom"/>
</dbReference>